<name>A0AAN7NPM6_MYCAM</name>
<dbReference type="EMBL" id="JAUNZN010000001">
    <property type="protein sequence ID" value="KAK4831208.1"/>
    <property type="molecule type" value="Genomic_DNA"/>
</dbReference>
<dbReference type="Proteomes" id="UP001333110">
    <property type="component" value="Unassembled WGS sequence"/>
</dbReference>
<keyword evidence="2" id="KW-1185">Reference proteome</keyword>
<comment type="caution">
    <text evidence="1">The sequence shown here is derived from an EMBL/GenBank/DDBJ whole genome shotgun (WGS) entry which is preliminary data.</text>
</comment>
<protein>
    <submittedName>
        <fullName evidence="1">Uncharacterized protein</fullName>
    </submittedName>
</protein>
<reference evidence="1 2" key="1">
    <citation type="journal article" date="2023" name="J. Hered.">
        <title>Chromosome-level genome of the wood stork (Mycteria americana) provides insight into avian chromosome evolution.</title>
        <authorList>
            <person name="Flamio R. Jr."/>
            <person name="Ramstad K.M."/>
        </authorList>
    </citation>
    <scope>NUCLEOTIDE SEQUENCE [LARGE SCALE GENOMIC DNA]</scope>
    <source>
        <strain evidence="1">JAX WOST 10</strain>
    </source>
</reference>
<dbReference type="AlphaFoldDB" id="A0AAN7NPM6"/>
<sequence>MGCVGASDWSECGCVSVLITSEDPAEQVSRKVKWPGIKAGKVFHPPDHFCGPPPDLLQQVHVFPVLRVPELDSVLQVGSHQSGVEGQNHLPQPAGHASFDAAQGTVGLLGCERTLPVHVQLFIHQYPHVLLGRAALNPIIPQPVLILGVAPTQVQDPALGLVQPHEVHTGPLLESLWMASRPSGVSPQLGVACKLAEGALDPTVYVTDEDIKQYWSQYRPLRDTTCHCTPSGH</sequence>
<accession>A0AAN7NPM6</accession>
<evidence type="ECO:0000313" key="1">
    <source>
        <dbReference type="EMBL" id="KAK4831208.1"/>
    </source>
</evidence>
<gene>
    <name evidence="1" type="ORF">QYF61_016045</name>
</gene>
<proteinExistence type="predicted"/>
<organism evidence="1 2">
    <name type="scientific">Mycteria americana</name>
    <name type="common">Wood stork</name>
    <dbReference type="NCBI Taxonomy" id="33587"/>
    <lineage>
        <taxon>Eukaryota</taxon>
        <taxon>Metazoa</taxon>
        <taxon>Chordata</taxon>
        <taxon>Craniata</taxon>
        <taxon>Vertebrata</taxon>
        <taxon>Euteleostomi</taxon>
        <taxon>Archelosauria</taxon>
        <taxon>Archosauria</taxon>
        <taxon>Dinosauria</taxon>
        <taxon>Saurischia</taxon>
        <taxon>Theropoda</taxon>
        <taxon>Coelurosauria</taxon>
        <taxon>Aves</taxon>
        <taxon>Neognathae</taxon>
        <taxon>Neoaves</taxon>
        <taxon>Aequornithes</taxon>
        <taxon>Ciconiiformes</taxon>
        <taxon>Ciconiidae</taxon>
        <taxon>Mycteria</taxon>
    </lineage>
</organism>
<evidence type="ECO:0000313" key="2">
    <source>
        <dbReference type="Proteomes" id="UP001333110"/>
    </source>
</evidence>